<comment type="caution">
    <text evidence="6">The sequence shown here is derived from an EMBL/GenBank/DDBJ whole genome shotgun (WGS) entry which is preliminary data.</text>
</comment>
<dbReference type="AlphaFoldDB" id="A0A7W4UR73"/>
<feature type="domain" description="SIS" evidence="5">
    <location>
        <begin position="124"/>
        <end position="264"/>
    </location>
</feature>
<dbReference type="Gene3D" id="3.40.50.10490">
    <property type="entry name" value="Glucose-6-phosphate isomerase like protein, domain 1"/>
    <property type="match status" value="1"/>
</dbReference>
<dbReference type="PANTHER" id="PTHR30514:SF1">
    <property type="entry name" value="HTH-TYPE TRANSCRIPTIONAL REGULATOR HEXR-RELATED"/>
    <property type="match status" value="1"/>
</dbReference>
<keyword evidence="2 6" id="KW-0238">DNA-binding</keyword>
<dbReference type="InterPro" id="IPR046348">
    <property type="entry name" value="SIS_dom_sf"/>
</dbReference>
<protein>
    <submittedName>
        <fullName evidence="6">DNA-binding MurR/RpiR family transcriptional regulator</fullName>
    </submittedName>
</protein>
<keyword evidence="1" id="KW-0805">Transcription regulation</keyword>
<dbReference type="SUPFAM" id="SSF46689">
    <property type="entry name" value="Homeodomain-like"/>
    <property type="match status" value="1"/>
</dbReference>
<dbReference type="CDD" id="cd05013">
    <property type="entry name" value="SIS_RpiR"/>
    <property type="match status" value="1"/>
</dbReference>
<evidence type="ECO:0000259" key="5">
    <source>
        <dbReference type="PROSITE" id="PS51464"/>
    </source>
</evidence>
<dbReference type="GO" id="GO:1901135">
    <property type="term" value="P:carbohydrate derivative metabolic process"/>
    <property type="evidence" value="ECO:0007669"/>
    <property type="project" value="InterPro"/>
</dbReference>
<dbReference type="InterPro" id="IPR047640">
    <property type="entry name" value="RpiR-like"/>
</dbReference>
<sequence>MSAQELGVVRPELSVLTRVRAASAALGPSERKVAQMVLSRPDEVVEWSTAELADAAGTSTATVIRACQSLGFRGFQHLRLDLARSAPLAPREQSPAREASTFDDAIDAVRLAQENVDPERIVAAVAALRGARRIVLVGSGFSGPPLQDFAMRLSTLGHSVEAPVDALAQQFAVRSLSSGDVCLALSYSGANVQSLRAAEAASAQDATVMLVTSFARSPLGRVADVVVTTGPAGTAHDIDPFLARLGHTIVLHAFHSALSQQLGGDEVVGMRHVVADALSEG</sequence>
<gene>
    <name evidence="6" type="ORF">FHX72_003276</name>
</gene>
<reference evidence="6 7" key="1">
    <citation type="submission" date="2020-08" db="EMBL/GenBank/DDBJ databases">
        <title>Sequencing the genomes of 1000 actinobacteria strains.</title>
        <authorList>
            <person name="Klenk H.-P."/>
        </authorList>
    </citation>
    <scope>NUCLEOTIDE SEQUENCE [LARGE SCALE GENOMIC DNA]</scope>
    <source>
        <strain evidence="6 7">DSM 20419</strain>
    </source>
</reference>
<dbReference type="PROSITE" id="PS51464">
    <property type="entry name" value="SIS"/>
    <property type="match status" value="1"/>
</dbReference>
<dbReference type="InterPro" id="IPR001347">
    <property type="entry name" value="SIS_dom"/>
</dbReference>
<dbReference type="InterPro" id="IPR035472">
    <property type="entry name" value="RpiR-like_SIS"/>
</dbReference>
<name>A0A7W4UR73_9MICO</name>
<dbReference type="GO" id="GO:0003677">
    <property type="term" value="F:DNA binding"/>
    <property type="evidence" value="ECO:0007669"/>
    <property type="project" value="UniProtKB-KW"/>
</dbReference>
<dbReference type="RefSeq" id="WP_183626394.1">
    <property type="nucleotide sequence ID" value="NZ_JACHWJ010000005.1"/>
</dbReference>
<accession>A0A7W4UR73</accession>
<dbReference type="PANTHER" id="PTHR30514">
    <property type="entry name" value="GLUCOKINASE"/>
    <property type="match status" value="1"/>
</dbReference>
<dbReference type="Pfam" id="PF01380">
    <property type="entry name" value="SIS"/>
    <property type="match status" value="1"/>
</dbReference>
<evidence type="ECO:0000259" key="4">
    <source>
        <dbReference type="PROSITE" id="PS51071"/>
    </source>
</evidence>
<dbReference type="PROSITE" id="PS51071">
    <property type="entry name" value="HTH_RPIR"/>
    <property type="match status" value="1"/>
</dbReference>
<evidence type="ECO:0000256" key="1">
    <source>
        <dbReference type="ARBA" id="ARBA00023015"/>
    </source>
</evidence>
<evidence type="ECO:0000256" key="2">
    <source>
        <dbReference type="ARBA" id="ARBA00023125"/>
    </source>
</evidence>
<keyword evidence="3" id="KW-0804">Transcription</keyword>
<dbReference type="GO" id="GO:0097367">
    <property type="term" value="F:carbohydrate derivative binding"/>
    <property type="evidence" value="ECO:0007669"/>
    <property type="project" value="InterPro"/>
</dbReference>
<dbReference type="GO" id="GO:0003700">
    <property type="term" value="F:DNA-binding transcription factor activity"/>
    <property type="evidence" value="ECO:0007669"/>
    <property type="project" value="InterPro"/>
</dbReference>
<dbReference type="Proteomes" id="UP000545286">
    <property type="component" value="Unassembled WGS sequence"/>
</dbReference>
<evidence type="ECO:0000313" key="7">
    <source>
        <dbReference type="Proteomes" id="UP000545286"/>
    </source>
</evidence>
<evidence type="ECO:0000313" key="6">
    <source>
        <dbReference type="EMBL" id="MBB2959124.1"/>
    </source>
</evidence>
<feature type="domain" description="HTH rpiR-type" evidence="4">
    <location>
        <begin position="13"/>
        <end position="89"/>
    </location>
</feature>
<dbReference type="Gene3D" id="1.10.10.10">
    <property type="entry name" value="Winged helix-like DNA-binding domain superfamily/Winged helix DNA-binding domain"/>
    <property type="match status" value="1"/>
</dbReference>
<dbReference type="InterPro" id="IPR000281">
    <property type="entry name" value="HTH_RpiR"/>
</dbReference>
<evidence type="ECO:0000256" key="3">
    <source>
        <dbReference type="ARBA" id="ARBA00023163"/>
    </source>
</evidence>
<dbReference type="SUPFAM" id="SSF53697">
    <property type="entry name" value="SIS domain"/>
    <property type="match status" value="1"/>
</dbReference>
<proteinExistence type="predicted"/>
<organism evidence="6 7">
    <name type="scientific">Pseudoclavibacter helvolus</name>
    <dbReference type="NCBI Taxonomy" id="255205"/>
    <lineage>
        <taxon>Bacteria</taxon>
        <taxon>Bacillati</taxon>
        <taxon>Actinomycetota</taxon>
        <taxon>Actinomycetes</taxon>
        <taxon>Micrococcales</taxon>
        <taxon>Microbacteriaceae</taxon>
        <taxon>Pseudoclavibacter</taxon>
    </lineage>
</organism>
<dbReference type="InterPro" id="IPR009057">
    <property type="entry name" value="Homeodomain-like_sf"/>
</dbReference>
<dbReference type="EMBL" id="JACHWJ010000005">
    <property type="protein sequence ID" value="MBB2959124.1"/>
    <property type="molecule type" value="Genomic_DNA"/>
</dbReference>
<keyword evidence="7" id="KW-1185">Reference proteome</keyword>
<dbReference type="InterPro" id="IPR036388">
    <property type="entry name" value="WH-like_DNA-bd_sf"/>
</dbReference>
<dbReference type="Pfam" id="PF01418">
    <property type="entry name" value="HTH_6"/>
    <property type="match status" value="1"/>
</dbReference>